<dbReference type="EC" id="2.7.13.3" evidence="3"/>
<keyword evidence="12" id="KW-0175">Coiled coil</keyword>
<feature type="transmembrane region" description="Helical" evidence="13">
    <location>
        <begin position="54"/>
        <end position="78"/>
    </location>
</feature>
<dbReference type="EMBL" id="CP046400">
    <property type="protein sequence ID" value="QGY41784.1"/>
    <property type="molecule type" value="Genomic_DNA"/>
</dbReference>
<dbReference type="InterPro" id="IPR004010">
    <property type="entry name" value="Double_Cache_2"/>
</dbReference>
<feature type="coiled-coil region" evidence="12">
    <location>
        <begin position="458"/>
        <end position="496"/>
    </location>
</feature>
<dbReference type="FunFam" id="1.10.287.130:FF:000001">
    <property type="entry name" value="Two-component sensor histidine kinase"/>
    <property type="match status" value="1"/>
</dbReference>
<dbReference type="CDD" id="cd12912">
    <property type="entry name" value="PDC2_MCP_like"/>
    <property type="match status" value="1"/>
</dbReference>
<dbReference type="Proteomes" id="UP000428328">
    <property type="component" value="Chromosome"/>
</dbReference>
<dbReference type="InterPro" id="IPR005467">
    <property type="entry name" value="His_kinase_dom"/>
</dbReference>
<dbReference type="Gene3D" id="3.30.450.20">
    <property type="entry name" value="PAS domain"/>
    <property type="match status" value="2"/>
</dbReference>
<evidence type="ECO:0000313" key="15">
    <source>
        <dbReference type="EMBL" id="QGY41784.1"/>
    </source>
</evidence>
<evidence type="ECO:0000256" key="7">
    <source>
        <dbReference type="ARBA" id="ARBA00022692"/>
    </source>
</evidence>
<dbReference type="GO" id="GO:0000155">
    <property type="term" value="F:phosphorelay sensor kinase activity"/>
    <property type="evidence" value="ECO:0007669"/>
    <property type="project" value="InterPro"/>
</dbReference>
<evidence type="ECO:0000256" key="11">
    <source>
        <dbReference type="ARBA" id="ARBA00023136"/>
    </source>
</evidence>
<dbReference type="SUPFAM" id="SSF47384">
    <property type="entry name" value="Homodimeric domain of signal transducing histidine kinase"/>
    <property type="match status" value="1"/>
</dbReference>
<keyword evidence="4" id="KW-1003">Cell membrane</keyword>
<dbReference type="InterPro" id="IPR003594">
    <property type="entry name" value="HATPase_dom"/>
</dbReference>
<name>A0A6I6JVP7_9BACT</name>
<comment type="subcellular location">
    <subcellularLocation>
        <location evidence="2">Cell membrane</location>
        <topology evidence="2">Multi-pass membrane protein</topology>
    </subcellularLocation>
</comment>
<dbReference type="PRINTS" id="PR00344">
    <property type="entry name" value="BCTRLSENSOR"/>
</dbReference>
<evidence type="ECO:0000259" key="14">
    <source>
        <dbReference type="PROSITE" id="PS50109"/>
    </source>
</evidence>
<evidence type="ECO:0000256" key="12">
    <source>
        <dbReference type="SAM" id="Coils"/>
    </source>
</evidence>
<dbReference type="GO" id="GO:0005886">
    <property type="term" value="C:plasma membrane"/>
    <property type="evidence" value="ECO:0007669"/>
    <property type="project" value="UniProtKB-SubCell"/>
</dbReference>
<keyword evidence="5" id="KW-0597">Phosphoprotein</keyword>
<evidence type="ECO:0000256" key="4">
    <source>
        <dbReference type="ARBA" id="ARBA00022475"/>
    </source>
</evidence>
<dbReference type="InterPro" id="IPR050736">
    <property type="entry name" value="Sensor_HK_Regulatory"/>
</dbReference>
<dbReference type="InterPro" id="IPR033480">
    <property type="entry name" value="sCache_2"/>
</dbReference>
<dbReference type="PANTHER" id="PTHR43711:SF30">
    <property type="entry name" value="HISTIDINE KINASE"/>
    <property type="match status" value="1"/>
</dbReference>
<dbReference type="SMART" id="SM01049">
    <property type="entry name" value="Cache_2"/>
    <property type="match status" value="2"/>
</dbReference>
<dbReference type="AlphaFoldDB" id="A0A6I6JVP7"/>
<dbReference type="CDD" id="cd16922">
    <property type="entry name" value="HATPase_EvgS-ArcB-TorS-like"/>
    <property type="match status" value="1"/>
</dbReference>
<accession>A0A6I6JVP7</accession>
<feature type="transmembrane region" description="Helical" evidence="13">
    <location>
        <begin position="397"/>
        <end position="416"/>
    </location>
</feature>
<dbReference type="SMART" id="SM00388">
    <property type="entry name" value="HisKA"/>
    <property type="match status" value="1"/>
</dbReference>
<evidence type="ECO:0000256" key="6">
    <source>
        <dbReference type="ARBA" id="ARBA00022679"/>
    </source>
</evidence>
<gene>
    <name evidence="15" type="ORF">GM415_17195</name>
</gene>
<keyword evidence="6" id="KW-0808">Transferase</keyword>
<sequence length="752" mass="85859">MAIECLPVSYQKWYGFQAQSHRHGPDFQRNERAERRMTQLISQGSRGMRHFRSIIGLTFISSFLLSGILLVSLGYLLFQTEKQSMEEGYATFETEHVSTQKELIRHEVQNVIAYIEYSKSLIEQRVRHDIQARVYEAHDIATHLYDRYKGTLSKPKLQALIREAIRPLRFNRGTGYYFITRLDGMEVLFADRPEMENTNILGMRDIKGKAVVREMIDIIRKDGEGFCSYYWSKPRHEGKGFKKIAFVKYFEPFDWFIGTGEYLDDTEAVIRQEVLDRIGKIRFGEDGYIFVLKTDGTFVSHINTDFVGKNYMQFKDPNGFPVIQELIDTATRQGGGFVQYLWEKPTLGKYARKISYSRDYKEWGWVIGAGIYLDDLEAALHEARDRLKKKTTEEFSLMGYLFALLLVVLLSISFFLSRRIGRGIETFTAFFDRAVTSQEKIDEGKLSFEEFKIIASRANIMVEDMARAKAELADLNQNLEHQVLERTAELEKANRELVQLDVTKSNFISMVSHELRTPLTSILGFTKLIARDVTRYIFPVAEADEKAKMKSQRIIKNLSIMEEEGVRLTRLVSDILDLSKIESGKMEWRSEEVRIDHCIGMAINSLSGQLDSKPAISLEQEIASGLPPIICDGDKLTQVIINLAGNAIKFMDRGTIRVTADREEDGGVRIQVVDDGPGIAPEDQAIIFDRFRQARKDKDMAKPGGTGLGLTISRQIVEHFGGRIWVESEPGRGSTFAFTLPRNGRPAAPRPA</sequence>
<dbReference type="InterPro" id="IPR003661">
    <property type="entry name" value="HisK_dim/P_dom"/>
</dbReference>
<dbReference type="CDD" id="cd00082">
    <property type="entry name" value="HisKA"/>
    <property type="match status" value="1"/>
</dbReference>
<dbReference type="InterPro" id="IPR036890">
    <property type="entry name" value="HATPase_C_sf"/>
</dbReference>
<proteinExistence type="predicted"/>
<keyword evidence="8" id="KW-0418">Kinase</keyword>
<evidence type="ECO:0000256" key="8">
    <source>
        <dbReference type="ARBA" id="ARBA00022777"/>
    </source>
</evidence>
<keyword evidence="16" id="KW-1185">Reference proteome</keyword>
<evidence type="ECO:0000256" key="5">
    <source>
        <dbReference type="ARBA" id="ARBA00022553"/>
    </source>
</evidence>
<dbReference type="SUPFAM" id="SSF55874">
    <property type="entry name" value="ATPase domain of HSP90 chaperone/DNA topoisomerase II/histidine kinase"/>
    <property type="match status" value="1"/>
</dbReference>
<dbReference type="Gene3D" id="3.30.565.10">
    <property type="entry name" value="Histidine kinase-like ATPase, C-terminal domain"/>
    <property type="match status" value="1"/>
</dbReference>
<evidence type="ECO:0000256" key="10">
    <source>
        <dbReference type="ARBA" id="ARBA00023012"/>
    </source>
</evidence>
<dbReference type="PANTHER" id="PTHR43711">
    <property type="entry name" value="TWO-COMPONENT HISTIDINE KINASE"/>
    <property type="match status" value="1"/>
</dbReference>
<reference evidence="15 16" key="1">
    <citation type="submission" date="2019-11" db="EMBL/GenBank/DDBJ databases">
        <authorList>
            <person name="Zheng R.K."/>
            <person name="Sun C.M."/>
        </authorList>
    </citation>
    <scope>NUCLEOTIDE SEQUENCE [LARGE SCALE GENOMIC DNA]</scope>
    <source>
        <strain evidence="15 16">SRB007</strain>
    </source>
</reference>
<evidence type="ECO:0000256" key="3">
    <source>
        <dbReference type="ARBA" id="ARBA00012438"/>
    </source>
</evidence>
<evidence type="ECO:0000256" key="1">
    <source>
        <dbReference type="ARBA" id="ARBA00000085"/>
    </source>
</evidence>
<dbReference type="PROSITE" id="PS50109">
    <property type="entry name" value="HIS_KIN"/>
    <property type="match status" value="1"/>
</dbReference>
<evidence type="ECO:0000256" key="2">
    <source>
        <dbReference type="ARBA" id="ARBA00004651"/>
    </source>
</evidence>
<dbReference type="InterPro" id="IPR004358">
    <property type="entry name" value="Sig_transdc_His_kin-like_C"/>
</dbReference>
<evidence type="ECO:0000256" key="13">
    <source>
        <dbReference type="SAM" id="Phobius"/>
    </source>
</evidence>
<dbReference type="KEGG" id="psel:GM415_17195"/>
<evidence type="ECO:0000256" key="9">
    <source>
        <dbReference type="ARBA" id="ARBA00022989"/>
    </source>
</evidence>
<keyword evidence="11 13" id="KW-0472">Membrane</keyword>
<dbReference type="Pfam" id="PF02518">
    <property type="entry name" value="HATPase_c"/>
    <property type="match status" value="1"/>
</dbReference>
<comment type="catalytic activity">
    <reaction evidence="1">
        <text>ATP + protein L-histidine = ADP + protein N-phospho-L-histidine.</text>
        <dbReference type="EC" id="2.7.13.3"/>
    </reaction>
</comment>
<evidence type="ECO:0000313" key="16">
    <source>
        <dbReference type="Proteomes" id="UP000428328"/>
    </source>
</evidence>
<dbReference type="FunFam" id="3.30.565.10:FF:000006">
    <property type="entry name" value="Sensor histidine kinase WalK"/>
    <property type="match status" value="1"/>
</dbReference>
<dbReference type="Gene3D" id="1.10.287.130">
    <property type="match status" value="1"/>
</dbReference>
<dbReference type="InterPro" id="IPR036097">
    <property type="entry name" value="HisK_dim/P_sf"/>
</dbReference>
<organism evidence="15 16">
    <name type="scientific">Pseudodesulfovibrio cashew</name>
    <dbReference type="NCBI Taxonomy" id="2678688"/>
    <lineage>
        <taxon>Bacteria</taxon>
        <taxon>Pseudomonadati</taxon>
        <taxon>Thermodesulfobacteriota</taxon>
        <taxon>Desulfovibrionia</taxon>
        <taxon>Desulfovibrionales</taxon>
        <taxon>Desulfovibrionaceae</taxon>
    </lineage>
</organism>
<dbReference type="Pfam" id="PF00512">
    <property type="entry name" value="HisKA"/>
    <property type="match status" value="1"/>
</dbReference>
<keyword evidence="7 13" id="KW-0812">Transmembrane</keyword>
<dbReference type="SMART" id="SM00387">
    <property type="entry name" value="HATPase_c"/>
    <property type="match status" value="1"/>
</dbReference>
<protein>
    <recommendedName>
        <fullName evidence="3">histidine kinase</fullName>
        <ecNumber evidence="3">2.7.13.3</ecNumber>
    </recommendedName>
</protein>
<keyword evidence="10" id="KW-0902">Two-component regulatory system</keyword>
<feature type="domain" description="Histidine kinase" evidence="14">
    <location>
        <begin position="510"/>
        <end position="744"/>
    </location>
</feature>
<keyword evidence="9 13" id="KW-1133">Transmembrane helix</keyword>
<dbReference type="Pfam" id="PF08269">
    <property type="entry name" value="dCache_2"/>
    <property type="match status" value="1"/>
</dbReference>